<evidence type="ECO:0000256" key="10">
    <source>
        <dbReference type="RuleBase" id="RU365024"/>
    </source>
</evidence>
<accession>A0A370TJ16</accession>
<evidence type="ECO:0000256" key="9">
    <source>
        <dbReference type="ARBA" id="ARBA00048586"/>
    </source>
</evidence>
<dbReference type="InterPro" id="IPR001736">
    <property type="entry name" value="PLipase_D/transphosphatidylase"/>
</dbReference>
<dbReference type="GeneID" id="43600131"/>
<keyword evidence="7 10" id="KW-0594">Phospholipid biosynthesis</keyword>
<dbReference type="GO" id="GO:0008444">
    <property type="term" value="F:CDP-diacylglycerol-glycerol-3-phosphate 3-phosphatidyltransferase activity"/>
    <property type="evidence" value="ECO:0007669"/>
    <property type="project" value="UniProtKB-EC"/>
</dbReference>
<keyword evidence="3 10" id="KW-0444">Lipid biosynthesis</keyword>
<dbReference type="RefSeq" id="XP_031868174.1">
    <property type="nucleotide sequence ID" value="XM_032015905.1"/>
</dbReference>
<dbReference type="Gene3D" id="3.30.870.10">
    <property type="entry name" value="Endonuclease Chain A"/>
    <property type="match status" value="2"/>
</dbReference>
<evidence type="ECO:0000256" key="4">
    <source>
        <dbReference type="ARBA" id="ARBA00022679"/>
    </source>
</evidence>
<evidence type="ECO:0000259" key="11">
    <source>
        <dbReference type="PROSITE" id="PS50035"/>
    </source>
</evidence>
<feature type="domain" description="PLD phosphodiesterase" evidence="11">
    <location>
        <begin position="136"/>
        <end position="162"/>
    </location>
</feature>
<evidence type="ECO:0000256" key="2">
    <source>
        <dbReference type="ARBA" id="ARBA00010682"/>
    </source>
</evidence>
<dbReference type="EC" id="2.7.8.5" evidence="10"/>
<dbReference type="SMART" id="SM00155">
    <property type="entry name" value="PLDc"/>
    <property type="match status" value="2"/>
</dbReference>
<dbReference type="Proteomes" id="UP000254866">
    <property type="component" value="Unassembled WGS sequence"/>
</dbReference>
<evidence type="ECO:0000256" key="7">
    <source>
        <dbReference type="ARBA" id="ARBA00023209"/>
    </source>
</evidence>
<dbReference type="PANTHER" id="PTHR12586">
    <property type="entry name" value="CDP-DIACYLGLYCEROL--SERINE O-PHOSPHATIDYLTRANSFERASE"/>
    <property type="match status" value="1"/>
</dbReference>
<evidence type="ECO:0000256" key="1">
    <source>
        <dbReference type="ARBA" id="ARBA00005042"/>
    </source>
</evidence>
<dbReference type="GO" id="GO:0005739">
    <property type="term" value="C:mitochondrion"/>
    <property type="evidence" value="ECO:0007669"/>
    <property type="project" value="UniProtKB-SubCell"/>
</dbReference>
<keyword evidence="10" id="KW-0496">Mitochondrion</keyword>
<evidence type="ECO:0000313" key="13">
    <source>
        <dbReference type="Proteomes" id="UP000254866"/>
    </source>
</evidence>
<reference evidence="12 13" key="1">
    <citation type="journal article" date="2018" name="IMA Fungus">
        <title>IMA Genome-F 9: Draft genome sequence of Annulohypoxylon stygium, Aspergillus mulundensis, Berkeleyomyces basicola (syn. Thielaviopsis basicola), Ceratocystis smalleyi, two Cercospora beticola strains, Coleophoma cylindrospora, Fusarium fracticaudum, Phialophora cf. hyalina, and Morchella septimelata.</title>
        <authorList>
            <person name="Wingfield B.D."/>
            <person name="Bills G.F."/>
            <person name="Dong Y."/>
            <person name="Huang W."/>
            <person name="Nel W.J."/>
            <person name="Swalarsk-Parry B.S."/>
            <person name="Vaghefi N."/>
            <person name="Wilken P.M."/>
            <person name="An Z."/>
            <person name="de Beer Z.W."/>
            <person name="De Vos L."/>
            <person name="Chen L."/>
            <person name="Duong T.A."/>
            <person name="Gao Y."/>
            <person name="Hammerbacher A."/>
            <person name="Kikkert J.R."/>
            <person name="Li Y."/>
            <person name="Li H."/>
            <person name="Li K."/>
            <person name="Li Q."/>
            <person name="Liu X."/>
            <person name="Ma X."/>
            <person name="Naidoo K."/>
            <person name="Pethybridge S.J."/>
            <person name="Sun J."/>
            <person name="Steenkamp E.T."/>
            <person name="van der Nest M.A."/>
            <person name="van Wyk S."/>
            <person name="Wingfield M.J."/>
            <person name="Xiong C."/>
            <person name="Yue Q."/>
            <person name="Zhang X."/>
        </authorList>
    </citation>
    <scope>NUCLEOTIDE SEQUENCE [LARGE SCALE GENOMIC DNA]</scope>
    <source>
        <strain evidence="12 13">BP 5553</strain>
    </source>
</reference>
<comment type="similarity">
    <text evidence="2 10">Belongs to the CDP-alcohol phosphatidyltransferase class-II family.</text>
</comment>
<protein>
    <recommendedName>
        <fullName evidence="10">CDP-diacylglycerol--glycerol-3-phosphate 3-phosphatidyltransferase</fullName>
        <ecNumber evidence="10">2.7.8.5</ecNumber>
    </recommendedName>
</protein>
<organism evidence="12 13">
    <name type="scientific">Venustampulla echinocandica</name>
    <dbReference type="NCBI Taxonomy" id="2656787"/>
    <lineage>
        <taxon>Eukaryota</taxon>
        <taxon>Fungi</taxon>
        <taxon>Dikarya</taxon>
        <taxon>Ascomycota</taxon>
        <taxon>Pezizomycotina</taxon>
        <taxon>Leotiomycetes</taxon>
        <taxon>Helotiales</taxon>
        <taxon>Pleuroascaceae</taxon>
        <taxon>Venustampulla</taxon>
    </lineage>
</organism>
<dbReference type="AlphaFoldDB" id="A0A370TJ16"/>
<dbReference type="CDD" id="cd09137">
    <property type="entry name" value="PLDc_PGS1_euk_2"/>
    <property type="match status" value="1"/>
</dbReference>
<dbReference type="OrthoDB" id="10250191at2759"/>
<proteinExistence type="inferred from homology"/>
<keyword evidence="4 10" id="KW-0808">Transferase</keyword>
<comment type="caution">
    <text evidence="12">The sequence shown here is derived from an EMBL/GenBank/DDBJ whole genome shotgun (WGS) entry which is preliminary data.</text>
</comment>
<evidence type="ECO:0000256" key="6">
    <source>
        <dbReference type="ARBA" id="ARBA00023098"/>
    </source>
</evidence>
<comment type="function">
    <text evidence="10">Functions in the biosynthesis of the anionic phospholipids phosphatidylglycerol and cardiolipin.</text>
</comment>
<dbReference type="CDD" id="cd09135">
    <property type="entry name" value="PLDc_PGS1_euk_1"/>
    <property type="match status" value="1"/>
</dbReference>
<keyword evidence="10" id="KW-0547">Nucleotide-binding</keyword>
<evidence type="ECO:0000313" key="12">
    <source>
        <dbReference type="EMBL" id="RDL35351.1"/>
    </source>
</evidence>
<dbReference type="GO" id="GO:0032049">
    <property type="term" value="P:cardiolipin biosynthetic process"/>
    <property type="evidence" value="ECO:0007669"/>
    <property type="project" value="InterPro"/>
</dbReference>
<keyword evidence="8 10" id="KW-1208">Phospholipid metabolism</keyword>
<comment type="subcellular location">
    <subcellularLocation>
        <location evidence="10">Mitochondrion</location>
    </subcellularLocation>
</comment>
<dbReference type="SUPFAM" id="SSF56024">
    <property type="entry name" value="Phospholipase D/nuclease"/>
    <property type="match status" value="2"/>
</dbReference>
<dbReference type="GO" id="GO:0005524">
    <property type="term" value="F:ATP binding"/>
    <property type="evidence" value="ECO:0007669"/>
    <property type="project" value="UniProtKB-KW"/>
</dbReference>
<sequence length="480" mass="53411">MVAAFTSELDRIAPKFEIQGSQIHILRTPSEFYETLKSKILAAERHIFLSTLYIGKTEHEFISTLQAALRAKPHLKLSILTDALRGTRESPDPSCASLLAPLVAEFGTERVEIRMYHTPNLTGLRKKHIPRRINEGWGLQHMKLYGVDDEVIISGANLSTDYFTNRQDRYHVFSSKEITEYFFNIHNAVSKLSFLVIPEKQIPAGYTLDWPSTNLAPSPLSDPTKYITRSTSILAPLVQSASPDSKSIVSKGKTNTTVYPLSQLTPLLEPDTSTELPLIQSILRTLSQPAYNNSSWTFTAGYFNPHPSLTPLLLSTASSNNTVITASPFANGFYGSKGVSGLLPAAYTLLSRRFLEAAAKANRTNDISLREWRRGTVGEKDGWTYHAKGMWVSLNGEKEPSISIVGSSNYTKRSYGLDLEVGTCIVTKDEGLKARLREERDGLQDHARVVGMDEFVKMERRVGINVRIAMWIVQMVGGAL</sequence>
<keyword evidence="10" id="KW-0067">ATP-binding</keyword>
<comment type="catalytic activity">
    <reaction evidence="9 10">
        <text>a CDP-1,2-diacyl-sn-glycerol + sn-glycerol 3-phosphate = a 1,2-diacyl-sn-glycero-3-phospho-(1'-sn-glycero-3'-phosphate) + CMP + H(+)</text>
        <dbReference type="Rhea" id="RHEA:12593"/>
        <dbReference type="ChEBI" id="CHEBI:15378"/>
        <dbReference type="ChEBI" id="CHEBI:57597"/>
        <dbReference type="ChEBI" id="CHEBI:58332"/>
        <dbReference type="ChEBI" id="CHEBI:60110"/>
        <dbReference type="ChEBI" id="CHEBI:60377"/>
        <dbReference type="EC" id="2.7.8.5"/>
    </reaction>
</comment>
<keyword evidence="13" id="KW-1185">Reference proteome</keyword>
<keyword evidence="6 10" id="KW-0443">Lipid metabolism</keyword>
<dbReference type="PROSITE" id="PS50035">
    <property type="entry name" value="PLD"/>
    <property type="match status" value="1"/>
</dbReference>
<keyword evidence="5" id="KW-0677">Repeat</keyword>
<dbReference type="EMBL" id="NPIC01000006">
    <property type="protein sequence ID" value="RDL35351.1"/>
    <property type="molecule type" value="Genomic_DNA"/>
</dbReference>
<comment type="pathway">
    <text evidence="1 10">Phospholipid metabolism; phosphatidylglycerol biosynthesis; phosphatidylglycerol from CDP-diacylglycerol: step 1/2.</text>
</comment>
<evidence type="ECO:0000256" key="5">
    <source>
        <dbReference type="ARBA" id="ARBA00022737"/>
    </source>
</evidence>
<name>A0A370TJ16_9HELO</name>
<dbReference type="UniPathway" id="UPA00084">
    <property type="reaction ID" value="UER00503"/>
</dbReference>
<dbReference type="PIRSF" id="PIRSF000850">
    <property type="entry name" value="Phospholipase_D_PSS"/>
    <property type="match status" value="1"/>
</dbReference>
<dbReference type="STRING" id="2656787.A0A370TJ16"/>
<dbReference type="PANTHER" id="PTHR12586:SF1">
    <property type="entry name" value="CDP-DIACYLGLYCEROL--GLYCEROL-3-PHOSPHATE 3-PHOSPHATIDYLTRANSFERASE, MITOCHONDRIAL"/>
    <property type="match status" value="1"/>
</dbReference>
<evidence type="ECO:0000256" key="3">
    <source>
        <dbReference type="ARBA" id="ARBA00022516"/>
    </source>
</evidence>
<dbReference type="InterPro" id="IPR016270">
    <property type="entry name" value="PGS1"/>
</dbReference>
<evidence type="ECO:0000256" key="8">
    <source>
        <dbReference type="ARBA" id="ARBA00023264"/>
    </source>
</evidence>
<gene>
    <name evidence="12" type="ORF">BP5553_07282</name>
</gene>